<evidence type="ECO:0000313" key="7">
    <source>
        <dbReference type="EMBL" id="CAH0375057.1"/>
    </source>
</evidence>
<dbReference type="InterPro" id="IPR001461">
    <property type="entry name" value="Aspartic_peptidase_A1"/>
</dbReference>
<feature type="domain" description="Peptidase A1" evidence="6">
    <location>
        <begin position="99"/>
        <end position="433"/>
    </location>
</feature>
<dbReference type="PRINTS" id="PR00792">
    <property type="entry name" value="PEPSIN"/>
</dbReference>
<evidence type="ECO:0000256" key="1">
    <source>
        <dbReference type="ARBA" id="ARBA00007447"/>
    </source>
</evidence>
<gene>
    <name evidence="7" type="ORF">PECAL_4P23770</name>
</gene>
<name>A0A8J2SW55_9STRA</name>
<evidence type="ECO:0000256" key="5">
    <source>
        <dbReference type="PIRSR" id="PIRSR601461-1"/>
    </source>
</evidence>
<dbReference type="Proteomes" id="UP000789595">
    <property type="component" value="Unassembled WGS sequence"/>
</dbReference>
<dbReference type="AlphaFoldDB" id="A0A8J2SW55"/>
<keyword evidence="4" id="KW-0378">Hydrolase</keyword>
<comment type="similarity">
    <text evidence="1">Belongs to the peptidase A1 family.</text>
</comment>
<reference evidence="7" key="1">
    <citation type="submission" date="2021-11" db="EMBL/GenBank/DDBJ databases">
        <authorList>
            <consortium name="Genoscope - CEA"/>
            <person name="William W."/>
        </authorList>
    </citation>
    <scope>NUCLEOTIDE SEQUENCE</scope>
</reference>
<dbReference type="PROSITE" id="PS51767">
    <property type="entry name" value="PEPTIDASE_A1"/>
    <property type="match status" value="1"/>
</dbReference>
<dbReference type="EMBL" id="CAKKNE010000004">
    <property type="protein sequence ID" value="CAH0375057.1"/>
    <property type="molecule type" value="Genomic_DNA"/>
</dbReference>
<keyword evidence="3" id="KW-0732">Signal</keyword>
<feature type="active site" evidence="5">
    <location>
        <position position="117"/>
    </location>
</feature>
<dbReference type="SUPFAM" id="SSF50630">
    <property type="entry name" value="Acid proteases"/>
    <property type="match status" value="1"/>
</dbReference>
<evidence type="ECO:0000256" key="3">
    <source>
        <dbReference type="ARBA" id="ARBA00022729"/>
    </source>
</evidence>
<sequence>MAVRAAIAVALLAGTAEPLTREDRSLPPALPIPENYNSTLGWPVLDFSGAELDAPLPKAHSSTRLHKRNISTVIRRRRLQAPDAHQGGLTPLFMGIGTHYAHVYVGTPAQRVSVIVDTGSHHTAFPCAGCKSCGKHTDPYFEPSRSSTLVRLDCSKCVAAARCVAKTCQVSQSYTEGSSWKAVQMKDNYYVGGDDASAPPRAGEKWIATPFVFGCQTYETGLFRTQKADGIMGMSMHAQTLVPTMRSANKLGHNSFAMCFMQGGGTMALGGVDTRIHKEPMQFVPLAKNSGWFTVQLKDVLLNGKSIGVPESTWNTGKGTIVDSGTTDTYLPRRAAEQFKRAWHAAMGPSPKYANSKLAYTAAQAAKFPTITYVFAGGVKVDVEGKAYMEKAGAGRWVPRVYLTEASGTVLGANFMEDHDCFFDAERRRVGFARADCDYHSLK</sequence>
<proteinExistence type="inferred from homology"/>
<keyword evidence="8" id="KW-1185">Reference proteome</keyword>
<dbReference type="OrthoDB" id="2747330at2759"/>
<comment type="caution">
    <text evidence="7">The sequence shown here is derived from an EMBL/GenBank/DDBJ whole genome shotgun (WGS) entry which is preliminary data.</text>
</comment>
<feature type="active site" evidence="5">
    <location>
        <position position="323"/>
    </location>
</feature>
<dbReference type="PANTHER" id="PTHR13683">
    <property type="entry name" value="ASPARTYL PROTEASES"/>
    <property type="match status" value="1"/>
</dbReference>
<evidence type="ECO:0000313" key="8">
    <source>
        <dbReference type="Proteomes" id="UP000789595"/>
    </source>
</evidence>
<dbReference type="Pfam" id="PF00026">
    <property type="entry name" value="Asp"/>
    <property type="match status" value="1"/>
</dbReference>
<keyword evidence="2" id="KW-0645">Protease</keyword>
<accession>A0A8J2SW55</accession>
<dbReference type="Gene3D" id="2.40.70.10">
    <property type="entry name" value="Acid Proteases"/>
    <property type="match status" value="2"/>
</dbReference>
<dbReference type="InterPro" id="IPR021109">
    <property type="entry name" value="Peptidase_aspartic_dom_sf"/>
</dbReference>
<dbReference type="InterPro" id="IPR033121">
    <property type="entry name" value="PEPTIDASE_A1"/>
</dbReference>
<evidence type="ECO:0000256" key="2">
    <source>
        <dbReference type="ARBA" id="ARBA00022670"/>
    </source>
</evidence>
<evidence type="ECO:0000259" key="6">
    <source>
        <dbReference type="PROSITE" id="PS51767"/>
    </source>
</evidence>
<organism evidence="7 8">
    <name type="scientific">Pelagomonas calceolata</name>
    <dbReference type="NCBI Taxonomy" id="35677"/>
    <lineage>
        <taxon>Eukaryota</taxon>
        <taxon>Sar</taxon>
        <taxon>Stramenopiles</taxon>
        <taxon>Ochrophyta</taxon>
        <taxon>Pelagophyceae</taxon>
        <taxon>Pelagomonadales</taxon>
        <taxon>Pelagomonadaceae</taxon>
        <taxon>Pelagomonas</taxon>
    </lineage>
</organism>
<dbReference type="GO" id="GO:0006508">
    <property type="term" value="P:proteolysis"/>
    <property type="evidence" value="ECO:0007669"/>
    <property type="project" value="UniProtKB-KW"/>
</dbReference>
<dbReference type="PANTHER" id="PTHR13683:SF375">
    <property type="entry name" value="PEPTIDASE A1 DOMAIN-CONTAINING PROTEIN"/>
    <property type="match status" value="1"/>
</dbReference>
<evidence type="ECO:0000256" key="4">
    <source>
        <dbReference type="ARBA" id="ARBA00022801"/>
    </source>
</evidence>
<dbReference type="GO" id="GO:0004190">
    <property type="term" value="F:aspartic-type endopeptidase activity"/>
    <property type="evidence" value="ECO:0007669"/>
    <property type="project" value="InterPro"/>
</dbReference>
<protein>
    <recommendedName>
        <fullName evidence="6">Peptidase A1 domain-containing protein</fullName>
    </recommendedName>
</protein>